<feature type="domain" description="Immunoglobulin" evidence="1">
    <location>
        <begin position="688"/>
        <end position="771"/>
    </location>
</feature>
<comment type="caution">
    <text evidence="2">The sequence shown here is derived from an EMBL/GenBank/DDBJ whole genome shotgun (WGS) entry which is preliminary data.</text>
</comment>
<keyword evidence="3" id="KW-1185">Reference proteome</keyword>
<dbReference type="EMBL" id="CAXITT010000326">
    <property type="protein sequence ID" value="CAL1539096.1"/>
    <property type="molecule type" value="Genomic_DNA"/>
</dbReference>
<accession>A0AAV2HYA3</accession>
<sequence length="914" mass="101944">GVPGIQSFTVNNIDVVDFPKQPLLVRRESRVHLECTVNVHATKNFTLRIRNLSGKVLVESFNTKTVKYAIEDFQCRHLGTYICEVGYASDQVTSATTDLATESCPPVLFSEHESGKTVVSPISSNQTVTFSVLAYITIQPTIFIQNTTLRNGGFSDKYGFQMVTNTNSSVLLTMVISISNVSASDYGRLNVQLYTGSDTLFNVHFIIKPEGKSSDVKFISLKHKDEPGVTLNCSAVGYPQSVVIGRRYYKETMSTYSSKGLIHIINLLHISIDVGCSFMATYVCNVTTFEGLIVSELLDVTMEDCNPSLCDHQRNNQTTLLNTGETAVISFCVVAHPTLSNIADVKLFHSSKCSGHTNCPIPLYSVDIGQTDSKMYSNITLKISNITSQDFGCYDVTIRKAKNFVFNFCLFQLKESGHLVVCDGFQLHTTVSADLKANVTVHLCVNSNIDLGTHIGIDKEAYLFQNSNPGLGTSRPDTENNDTMVIDELHKQDSPRACGKPQRDTSDYLTVSFERKKFNYFIDINLFHLNETDFRAYKVKLRPNLTVELNLMFAVLLAKKPPTLCKGQDSEIIFAQMNDDVTADFCIEATTRLDENVNINGVTFQPGSVHNKIDVSLVDGTWPKVILKITIKNVTSLDFKMYDVTLSSAGVKQRRQLSFVLIERTFIKDEPTQSYFIANGVQIQTSLETRITLTKGRPGFLECAIKPGLGYFNKTVTILDEKDGVLNTTKDNPVQVYFPSLACDNAGVYYCVVDDVDSQSVGNISMTLVVSNCFYVICPHDSNRKTVSAMLGETISISFCVSFLYDKRILPNVIYNSTSRFRNQPEYSYDWVFNGVHGHENNLSLTIYNITKDYIDEHDFIVTTTNADSLNLKIDIVIMDLNNKTGRLTSPKMIKSNSMFWIAIPVAFVLIIIA</sequence>
<evidence type="ECO:0000313" key="3">
    <source>
        <dbReference type="Proteomes" id="UP001497497"/>
    </source>
</evidence>
<feature type="domain" description="Immunoglobulin" evidence="1">
    <location>
        <begin position="316"/>
        <end position="416"/>
    </location>
</feature>
<protein>
    <recommendedName>
        <fullName evidence="1">Immunoglobulin domain-containing protein</fullName>
    </recommendedName>
</protein>
<dbReference type="InterPro" id="IPR003599">
    <property type="entry name" value="Ig_sub"/>
</dbReference>
<evidence type="ECO:0000313" key="2">
    <source>
        <dbReference type="EMBL" id="CAL1539096.1"/>
    </source>
</evidence>
<feature type="non-terminal residue" evidence="2">
    <location>
        <position position="914"/>
    </location>
</feature>
<evidence type="ECO:0000259" key="1">
    <source>
        <dbReference type="SMART" id="SM00409"/>
    </source>
</evidence>
<proteinExistence type="predicted"/>
<dbReference type="Proteomes" id="UP001497497">
    <property type="component" value="Unassembled WGS sequence"/>
</dbReference>
<organism evidence="2 3">
    <name type="scientific">Lymnaea stagnalis</name>
    <name type="common">Great pond snail</name>
    <name type="synonym">Helix stagnalis</name>
    <dbReference type="NCBI Taxonomy" id="6523"/>
    <lineage>
        <taxon>Eukaryota</taxon>
        <taxon>Metazoa</taxon>
        <taxon>Spiralia</taxon>
        <taxon>Lophotrochozoa</taxon>
        <taxon>Mollusca</taxon>
        <taxon>Gastropoda</taxon>
        <taxon>Heterobranchia</taxon>
        <taxon>Euthyneura</taxon>
        <taxon>Panpulmonata</taxon>
        <taxon>Hygrophila</taxon>
        <taxon>Lymnaeoidea</taxon>
        <taxon>Lymnaeidae</taxon>
        <taxon>Lymnaea</taxon>
    </lineage>
</organism>
<feature type="domain" description="Immunoglobulin" evidence="1">
    <location>
        <begin position="20"/>
        <end position="102"/>
    </location>
</feature>
<gene>
    <name evidence="2" type="ORF">GSLYS_00012917001</name>
</gene>
<dbReference type="SMART" id="SM00409">
    <property type="entry name" value="IG"/>
    <property type="match status" value="3"/>
</dbReference>
<feature type="non-terminal residue" evidence="2">
    <location>
        <position position="1"/>
    </location>
</feature>
<dbReference type="AlphaFoldDB" id="A0AAV2HYA3"/>
<reference evidence="2 3" key="1">
    <citation type="submission" date="2024-04" db="EMBL/GenBank/DDBJ databases">
        <authorList>
            <consortium name="Genoscope - CEA"/>
            <person name="William W."/>
        </authorList>
    </citation>
    <scope>NUCLEOTIDE SEQUENCE [LARGE SCALE GENOMIC DNA]</scope>
</reference>
<name>A0AAV2HYA3_LYMST</name>